<keyword evidence="1" id="KW-0694">RNA-binding</keyword>
<dbReference type="InterPro" id="IPR012677">
    <property type="entry name" value="Nucleotide-bd_a/b_plait_sf"/>
</dbReference>
<dbReference type="OrthoDB" id="1099063at2759"/>
<sequence length="108" mass="12244">MRLYQEAVAVRNKTIFVSNLPRPTKIQDLIDLLKDVGKVVQVRLLIDCEGNQIGDGDGDVEFTSAEEAEKALKKKFLHDQGISLLSSEGFPDPRKDLMELMILLWKYP</sequence>
<dbReference type="PROSITE" id="PS50102">
    <property type="entry name" value="RRM"/>
    <property type="match status" value="1"/>
</dbReference>
<reference evidence="3" key="1">
    <citation type="journal article" date="2019" name="Database">
        <title>The radish genome database (RadishGD): an integrated information resource for radish genomics.</title>
        <authorList>
            <person name="Yu H.J."/>
            <person name="Baek S."/>
            <person name="Lee Y.J."/>
            <person name="Cho A."/>
            <person name="Mun J.H."/>
        </authorList>
    </citation>
    <scope>NUCLEOTIDE SEQUENCE [LARGE SCALE GENOMIC DNA]</scope>
    <source>
        <strain evidence="3">cv. WK10039</strain>
    </source>
</reference>
<dbReference type="GO" id="GO:0003723">
    <property type="term" value="F:RNA binding"/>
    <property type="evidence" value="ECO:0007669"/>
    <property type="project" value="UniProtKB-UniRule"/>
</dbReference>
<dbReference type="Gene3D" id="3.30.70.330">
    <property type="match status" value="1"/>
</dbReference>
<proteinExistence type="predicted"/>
<accession>A0A9W3C759</accession>
<reference evidence="4" key="2">
    <citation type="submission" date="2025-08" db="UniProtKB">
        <authorList>
            <consortium name="RefSeq"/>
        </authorList>
    </citation>
    <scope>IDENTIFICATION</scope>
    <source>
        <tissue evidence="4">Leaf</tissue>
    </source>
</reference>
<dbReference type="AlphaFoldDB" id="A0A9W3C759"/>
<organism evidence="3 4">
    <name type="scientific">Raphanus sativus</name>
    <name type="common">Radish</name>
    <name type="synonym">Raphanus raphanistrum var. sativus</name>
    <dbReference type="NCBI Taxonomy" id="3726"/>
    <lineage>
        <taxon>Eukaryota</taxon>
        <taxon>Viridiplantae</taxon>
        <taxon>Streptophyta</taxon>
        <taxon>Embryophyta</taxon>
        <taxon>Tracheophyta</taxon>
        <taxon>Spermatophyta</taxon>
        <taxon>Magnoliopsida</taxon>
        <taxon>eudicotyledons</taxon>
        <taxon>Gunneridae</taxon>
        <taxon>Pentapetalae</taxon>
        <taxon>rosids</taxon>
        <taxon>malvids</taxon>
        <taxon>Brassicales</taxon>
        <taxon>Brassicaceae</taxon>
        <taxon>Brassiceae</taxon>
        <taxon>Raphanus</taxon>
    </lineage>
</organism>
<dbReference type="GeneID" id="130498041"/>
<dbReference type="InterPro" id="IPR035979">
    <property type="entry name" value="RBD_domain_sf"/>
</dbReference>
<dbReference type="KEGG" id="rsz:130498041"/>
<dbReference type="SUPFAM" id="SSF54928">
    <property type="entry name" value="RNA-binding domain, RBD"/>
    <property type="match status" value="1"/>
</dbReference>
<gene>
    <name evidence="4" type="primary">LOC130498041</name>
</gene>
<dbReference type="InterPro" id="IPR000504">
    <property type="entry name" value="RRM_dom"/>
</dbReference>
<dbReference type="SMART" id="SM00360">
    <property type="entry name" value="RRM"/>
    <property type="match status" value="1"/>
</dbReference>
<name>A0A9W3C759_RAPSA</name>
<protein>
    <submittedName>
        <fullName evidence="4">Uncharacterized protein LOC130498041</fullName>
    </submittedName>
</protein>
<evidence type="ECO:0000256" key="1">
    <source>
        <dbReference type="PROSITE-ProRule" id="PRU00176"/>
    </source>
</evidence>
<evidence type="ECO:0000313" key="4">
    <source>
        <dbReference type="RefSeq" id="XP_056847360.1"/>
    </source>
</evidence>
<feature type="domain" description="RRM" evidence="2">
    <location>
        <begin position="13"/>
        <end position="89"/>
    </location>
</feature>
<dbReference type="RefSeq" id="XP_056847360.1">
    <property type="nucleotide sequence ID" value="XM_056991380.1"/>
</dbReference>
<keyword evidence="3" id="KW-1185">Reference proteome</keyword>
<evidence type="ECO:0000259" key="2">
    <source>
        <dbReference type="PROSITE" id="PS50102"/>
    </source>
</evidence>
<dbReference type="CDD" id="cd00590">
    <property type="entry name" value="RRM_SF"/>
    <property type="match status" value="1"/>
</dbReference>
<dbReference type="Pfam" id="PF00076">
    <property type="entry name" value="RRM_1"/>
    <property type="match status" value="1"/>
</dbReference>
<evidence type="ECO:0000313" key="3">
    <source>
        <dbReference type="Proteomes" id="UP000504610"/>
    </source>
</evidence>
<dbReference type="Proteomes" id="UP000504610">
    <property type="component" value="Chromosome 7"/>
</dbReference>